<keyword evidence="2" id="KW-1133">Transmembrane helix</keyword>
<keyword evidence="4" id="KW-1185">Reference proteome</keyword>
<gene>
    <name evidence="3" type="ORF">A4A49_30404</name>
</gene>
<evidence type="ECO:0000256" key="1">
    <source>
        <dbReference type="SAM" id="MobiDB-lite"/>
    </source>
</evidence>
<evidence type="ECO:0000256" key="2">
    <source>
        <dbReference type="SAM" id="Phobius"/>
    </source>
</evidence>
<organism evidence="3 4">
    <name type="scientific">Nicotiana attenuata</name>
    <name type="common">Coyote tobacco</name>
    <dbReference type="NCBI Taxonomy" id="49451"/>
    <lineage>
        <taxon>Eukaryota</taxon>
        <taxon>Viridiplantae</taxon>
        <taxon>Streptophyta</taxon>
        <taxon>Embryophyta</taxon>
        <taxon>Tracheophyta</taxon>
        <taxon>Spermatophyta</taxon>
        <taxon>Magnoliopsida</taxon>
        <taxon>eudicotyledons</taxon>
        <taxon>Gunneridae</taxon>
        <taxon>Pentapetalae</taxon>
        <taxon>asterids</taxon>
        <taxon>lamiids</taxon>
        <taxon>Solanales</taxon>
        <taxon>Solanaceae</taxon>
        <taxon>Nicotianoideae</taxon>
        <taxon>Nicotianeae</taxon>
        <taxon>Nicotiana</taxon>
    </lineage>
</organism>
<feature type="region of interest" description="Disordered" evidence="1">
    <location>
        <begin position="200"/>
        <end position="223"/>
    </location>
</feature>
<keyword evidence="2" id="KW-0812">Transmembrane</keyword>
<dbReference type="Proteomes" id="UP000187609">
    <property type="component" value="Unassembled WGS sequence"/>
</dbReference>
<feature type="transmembrane region" description="Helical" evidence="2">
    <location>
        <begin position="148"/>
        <end position="166"/>
    </location>
</feature>
<evidence type="ECO:0000313" key="4">
    <source>
        <dbReference type="Proteomes" id="UP000187609"/>
    </source>
</evidence>
<keyword evidence="2" id="KW-0472">Membrane</keyword>
<proteinExistence type="predicted"/>
<name>A0A1J6J5Y7_NICAT</name>
<comment type="caution">
    <text evidence="3">The sequence shown here is derived from an EMBL/GenBank/DDBJ whole genome shotgun (WGS) entry which is preliminary data.</text>
</comment>
<evidence type="ECO:0000313" key="3">
    <source>
        <dbReference type="EMBL" id="OIT08080.1"/>
    </source>
</evidence>
<dbReference type="AlphaFoldDB" id="A0A1J6J5Y7"/>
<dbReference type="Gramene" id="OIT08080">
    <property type="protein sequence ID" value="OIT08080"/>
    <property type="gene ID" value="A4A49_30404"/>
</dbReference>
<reference evidence="3" key="1">
    <citation type="submission" date="2016-11" db="EMBL/GenBank/DDBJ databases">
        <title>The genome of Nicotiana attenuata.</title>
        <authorList>
            <person name="Xu S."/>
            <person name="Brockmoeller T."/>
            <person name="Gaquerel E."/>
            <person name="Navarro A."/>
            <person name="Kuhl H."/>
            <person name="Gase K."/>
            <person name="Ling Z."/>
            <person name="Zhou W."/>
            <person name="Kreitzer C."/>
            <person name="Stanke M."/>
            <person name="Tang H."/>
            <person name="Lyons E."/>
            <person name="Pandey P."/>
            <person name="Pandey S.P."/>
            <person name="Timmermann B."/>
            <person name="Baldwin I.T."/>
        </authorList>
    </citation>
    <scope>NUCLEOTIDE SEQUENCE [LARGE SCALE GENOMIC DNA]</scope>
    <source>
        <strain evidence="3">UT</strain>
    </source>
</reference>
<protein>
    <submittedName>
        <fullName evidence="3">Uncharacterized protein</fullName>
    </submittedName>
</protein>
<accession>A0A1J6J5Y7</accession>
<dbReference type="EMBL" id="MJEQ01037183">
    <property type="protein sequence ID" value="OIT08080.1"/>
    <property type="molecule type" value="Genomic_DNA"/>
</dbReference>
<feature type="transmembrane region" description="Helical" evidence="2">
    <location>
        <begin position="99"/>
        <end position="118"/>
    </location>
</feature>
<sequence>MCPSFRMYLNHSYCWGLLSVVLAELALPSFLWSVFIYLSYLVVPVSFFLTYIAFKDRFGRWGSSPFLNYVYQKRKIIEFAVGMVCSILFQYIFRATSLVSMVAFFCIAAAWLGSLAMVQPSTDLGSFNFLLVNACLNWAVNILKVSGYTWLVFGACLFLFFLRWKLDSVSLRYSHIFAPIPTTSPTISTMLTNISVSASSNTPSSSSADPTPSTIASSLQFYS</sequence>
<feature type="transmembrane region" description="Helical" evidence="2">
    <location>
        <begin position="37"/>
        <end position="54"/>
    </location>
</feature>
<feature type="transmembrane region" description="Helical" evidence="2">
    <location>
        <begin position="75"/>
        <end position="93"/>
    </location>
</feature>